<dbReference type="PROSITE" id="PS50235">
    <property type="entry name" value="USP_3"/>
    <property type="match status" value="1"/>
</dbReference>
<comment type="catalytic activity">
    <reaction evidence="1">
        <text>Thiol-dependent hydrolysis of ester, thioester, amide, peptide and isopeptide bonds formed by the C-terminal Gly of ubiquitin (a 76-residue protein attached to proteins as an intracellular targeting signal).</text>
        <dbReference type="EC" id="3.4.19.12"/>
    </reaction>
</comment>
<dbReference type="GO" id="GO:0005829">
    <property type="term" value="C:cytosol"/>
    <property type="evidence" value="ECO:0007669"/>
    <property type="project" value="TreeGrafter"/>
</dbReference>
<dbReference type="Pfam" id="PF00627">
    <property type="entry name" value="UBA"/>
    <property type="match status" value="2"/>
</dbReference>
<dbReference type="InterPro" id="IPR009060">
    <property type="entry name" value="UBA-like_sf"/>
</dbReference>
<evidence type="ECO:0000313" key="19">
    <source>
        <dbReference type="Proteomes" id="UP000663864"/>
    </source>
</evidence>
<dbReference type="AlphaFoldDB" id="A0A813R246"/>
<dbReference type="EC" id="3.4.19.12" evidence="3"/>
<keyword evidence="4" id="KW-0645">Protease</keyword>
<dbReference type="FunFam" id="3.30.40.10:FF:000026">
    <property type="entry name" value="Ubiquitin carboxyl-terminal hydrolase"/>
    <property type="match status" value="1"/>
</dbReference>
<evidence type="ECO:0000256" key="5">
    <source>
        <dbReference type="ARBA" id="ARBA00022723"/>
    </source>
</evidence>
<keyword evidence="10" id="KW-0788">Thiol protease</keyword>
<feature type="compositionally biased region" description="Basic and acidic residues" evidence="13">
    <location>
        <begin position="386"/>
        <end position="399"/>
    </location>
</feature>
<proteinExistence type="inferred from homology"/>
<feature type="domain" description="UBA" evidence="15">
    <location>
        <begin position="1026"/>
        <end position="1067"/>
    </location>
</feature>
<keyword evidence="5" id="KW-0479">Metal-binding</keyword>
<evidence type="ECO:0000256" key="6">
    <source>
        <dbReference type="ARBA" id="ARBA00022737"/>
    </source>
</evidence>
<dbReference type="Pfam" id="PF17807">
    <property type="entry name" value="zf-UBP_var"/>
    <property type="match status" value="1"/>
</dbReference>
<evidence type="ECO:0000256" key="11">
    <source>
        <dbReference type="ARBA" id="ARBA00022833"/>
    </source>
</evidence>
<evidence type="ECO:0000256" key="7">
    <source>
        <dbReference type="ARBA" id="ARBA00022771"/>
    </source>
</evidence>
<dbReference type="SMART" id="SM00165">
    <property type="entry name" value="UBA"/>
    <property type="match status" value="2"/>
</dbReference>
<evidence type="ECO:0000259" key="17">
    <source>
        <dbReference type="PROSITE" id="PS50271"/>
    </source>
</evidence>
<feature type="region of interest" description="Disordered" evidence="13">
    <location>
        <begin position="289"/>
        <end position="400"/>
    </location>
</feature>
<gene>
    <name evidence="18" type="ORF">ZHD862_LOCUS1115</name>
</gene>
<dbReference type="CDD" id="cd14386">
    <property type="entry name" value="UBA2_UBP5"/>
    <property type="match status" value="1"/>
</dbReference>
<dbReference type="Gene3D" id="1.10.8.10">
    <property type="entry name" value="DNA helicase RuvA subunit, C-terminal domain"/>
    <property type="match status" value="2"/>
</dbReference>
<dbReference type="Pfam" id="PF15361">
    <property type="entry name" value="RIC3"/>
    <property type="match status" value="1"/>
</dbReference>
<feature type="domain" description="UBP-type" evidence="17">
    <location>
        <begin position="572"/>
        <end position="680"/>
    </location>
</feature>
<dbReference type="PANTHER" id="PTHR24006">
    <property type="entry name" value="UBIQUITIN CARBOXYL-TERMINAL HYDROLASE"/>
    <property type="match status" value="1"/>
</dbReference>
<dbReference type="Pfam" id="PF02148">
    <property type="entry name" value="zf-UBP"/>
    <property type="match status" value="1"/>
</dbReference>
<accession>A0A813R246</accession>
<dbReference type="Proteomes" id="UP000663864">
    <property type="component" value="Unassembled WGS sequence"/>
</dbReference>
<dbReference type="InterPro" id="IPR028889">
    <property type="entry name" value="USP"/>
</dbReference>
<evidence type="ECO:0000259" key="15">
    <source>
        <dbReference type="PROSITE" id="PS50030"/>
    </source>
</evidence>
<dbReference type="PANTHER" id="PTHR24006:SF664">
    <property type="entry name" value="UBIQUITIN CARBOXYL-TERMINAL HYDROLASE"/>
    <property type="match status" value="1"/>
</dbReference>
<dbReference type="PROSITE" id="PS50030">
    <property type="entry name" value="UBA"/>
    <property type="match status" value="2"/>
</dbReference>
<evidence type="ECO:0000313" key="18">
    <source>
        <dbReference type="EMBL" id="CAF0775872.1"/>
    </source>
</evidence>
<feature type="compositionally biased region" description="Acidic residues" evidence="13">
    <location>
        <begin position="332"/>
        <end position="354"/>
    </location>
</feature>
<dbReference type="SUPFAM" id="SSF46934">
    <property type="entry name" value="UBA-like"/>
    <property type="match status" value="1"/>
</dbReference>
<feature type="domain" description="USP" evidence="16">
    <location>
        <begin position="723"/>
        <end position="1222"/>
    </location>
</feature>
<keyword evidence="11" id="KW-0862">Zinc</keyword>
<evidence type="ECO:0000256" key="9">
    <source>
        <dbReference type="ARBA" id="ARBA00022801"/>
    </source>
</evidence>
<dbReference type="GO" id="GO:0008270">
    <property type="term" value="F:zinc ion binding"/>
    <property type="evidence" value="ECO:0007669"/>
    <property type="project" value="UniProtKB-KW"/>
</dbReference>
<keyword evidence="14" id="KW-0472">Membrane</keyword>
<evidence type="ECO:0000256" key="4">
    <source>
        <dbReference type="ARBA" id="ARBA00022670"/>
    </source>
</evidence>
<dbReference type="CDD" id="cd14294">
    <property type="entry name" value="UBA1_UBP5_like"/>
    <property type="match status" value="1"/>
</dbReference>
<dbReference type="InterPro" id="IPR001394">
    <property type="entry name" value="Peptidase_C19_UCH"/>
</dbReference>
<dbReference type="CDD" id="cd02658">
    <property type="entry name" value="Peptidase_C19B"/>
    <property type="match status" value="1"/>
</dbReference>
<evidence type="ECO:0000256" key="2">
    <source>
        <dbReference type="ARBA" id="ARBA00009085"/>
    </source>
</evidence>
<feature type="transmembrane region" description="Helical" evidence="14">
    <location>
        <begin position="6"/>
        <end position="27"/>
    </location>
</feature>
<dbReference type="PROSITE" id="PS51257">
    <property type="entry name" value="PROKAR_LIPOPROTEIN"/>
    <property type="match status" value="1"/>
</dbReference>
<name>A0A813R246_9BILA</name>
<dbReference type="Gene3D" id="3.30.40.10">
    <property type="entry name" value="Zinc/RING finger domain, C3HC4 (zinc finger)"/>
    <property type="match status" value="2"/>
</dbReference>
<feature type="compositionally biased region" description="Polar residues" evidence="13">
    <location>
        <begin position="362"/>
        <end position="371"/>
    </location>
</feature>
<dbReference type="PROSITE" id="PS50271">
    <property type="entry name" value="ZF_UBP"/>
    <property type="match status" value="1"/>
</dbReference>
<dbReference type="Pfam" id="PF00443">
    <property type="entry name" value="UCH"/>
    <property type="match status" value="1"/>
</dbReference>
<keyword evidence="7 12" id="KW-0863">Zinc-finger</keyword>
<feature type="compositionally biased region" description="Polar residues" evidence="13">
    <location>
        <begin position="316"/>
        <end position="325"/>
    </location>
</feature>
<protein>
    <recommendedName>
        <fullName evidence="3">ubiquitinyl hydrolase 1</fullName>
        <ecNumber evidence="3">3.4.19.12</ecNumber>
    </recommendedName>
</protein>
<dbReference type="InterPro" id="IPR001607">
    <property type="entry name" value="Znf_UBP"/>
</dbReference>
<evidence type="ECO:0000256" key="14">
    <source>
        <dbReference type="SAM" id="Phobius"/>
    </source>
</evidence>
<dbReference type="PROSITE" id="PS00973">
    <property type="entry name" value="USP_2"/>
    <property type="match status" value="1"/>
</dbReference>
<evidence type="ECO:0000256" key="1">
    <source>
        <dbReference type="ARBA" id="ARBA00000707"/>
    </source>
</evidence>
<dbReference type="PROSITE" id="PS00972">
    <property type="entry name" value="USP_1"/>
    <property type="match status" value="1"/>
</dbReference>
<keyword evidence="6" id="KW-0677">Repeat</keyword>
<dbReference type="InterPro" id="IPR013083">
    <property type="entry name" value="Znf_RING/FYVE/PHD"/>
</dbReference>
<dbReference type="SUPFAM" id="SSF54001">
    <property type="entry name" value="Cysteine proteinases"/>
    <property type="match status" value="1"/>
</dbReference>
<dbReference type="EMBL" id="CAJNOT010000018">
    <property type="protein sequence ID" value="CAF0775872.1"/>
    <property type="molecule type" value="Genomic_DNA"/>
</dbReference>
<dbReference type="GO" id="GO:0006508">
    <property type="term" value="P:proteolysis"/>
    <property type="evidence" value="ECO:0007669"/>
    <property type="project" value="UniProtKB-KW"/>
</dbReference>
<dbReference type="GO" id="GO:0016579">
    <property type="term" value="P:protein deubiquitination"/>
    <property type="evidence" value="ECO:0007669"/>
    <property type="project" value="InterPro"/>
</dbReference>
<evidence type="ECO:0000256" key="8">
    <source>
        <dbReference type="ARBA" id="ARBA00022786"/>
    </source>
</evidence>
<dbReference type="SMART" id="SM00290">
    <property type="entry name" value="ZnF_UBP"/>
    <property type="match status" value="1"/>
</dbReference>
<comment type="similarity">
    <text evidence="2">Belongs to the peptidase C19 family.</text>
</comment>
<dbReference type="GO" id="GO:0004843">
    <property type="term" value="F:cysteine-type deubiquitinase activity"/>
    <property type="evidence" value="ECO:0007669"/>
    <property type="project" value="UniProtKB-EC"/>
</dbReference>
<reference evidence="18" key="1">
    <citation type="submission" date="2021-02" db="EMBL/GenBank/DDBJ databases">
        <authorList>
            <person name="Nowell W R."/>
        </authorList>
    </citation>
    <scope>NUCLEOTIDE SEQUENCE</scope>
</reference>
<dbReference type="InterPro" id="IPR018200">
    <property type="entry name" value="USP_CS"/>
</dbReference>
<dbReference type="InterPro" id="IPR032763">
    <property type="entry name" value="RIC3_N"/>
</dbReference>
<keyword evidence="14" id="KW-1133">Transmembrane helix</keyword>
<feature type="region of interest" description="Disordered" evidence="13">
    <location>
        <begin position="46"/>
        <end position="67"/>
    </location>
</feature>
<dbReference type="Gene3D" id="3.90.70.10">
    <property type="entry name" value="Cysteine proteinases"/>
    <property type="match status" value="1"/>
</dbReference>
<organism evidence="18 19">
    <name type="scientific">Rotaria sordida</name>
    <dbReference type="NCBI Taxonomy" id="392033"/>
    <lineage>
        <taxon>Eukaryota</taxon>
        <taxon>Metazoa</taxon>
        <taxon>Spiralia</taxon>
        <taxon>Gnathifera</taxon>
        <taxon>Rotifera</taxon>
        <taxon>Eurotatoria</taxon>
        <taxon>Bdelloidea</taxon>
        <taxon>Philodinida</taxon>
        <taxon>Philodinidae</taxon>
        <taxon>Rotaria</taxon>
    </lineage>
</organism>
<dbReference type="InterPro" id="IPR038765">
    <property type="entry name" value="Papain-like_cys_pep_sf"/>
</dbReference>
<keyword evidence="8" id="KW-0833">Ubl conjugation pathway</keyword>
<dbReference type="InterPro" id="IPR050164">
    <property type="entry name" value="Peptidase_C19"/>
</dbReference>
<keyword evidence="9" id="KW-0378">Hydrolase</keyword>
<evidence type="ECO:0000256" key="12">
    <source>
        <dbReference type="PROSITE-ProRule" id="PRU00502"/>
    </source>
</evidence>
<keyword evidence="14" id="KW-0812">Transmembrane</keyword>
<dbReference type="GO" id="GO:0005634">
    <property type="term" value="C:nucleus"/>
    <property type="evidence" value="ECO:0007669"/>
    <property type="project" value="TreeGrafter"/>
</dbReference>
<dbReference type="InterPro" id="IPR041432">
    <property type="entry name" value="UBP13_Znf-UBP_var"/>
</dbReference>
<evidence type="ECO:0000256" key="13">
    <source>
        <dbReference type="SAM" id="MobiDB-lite"/>
    </source>
</evidence>
<feature type="compositionally biased region" description="Acidic residues" evidence="13">
    <location>
        <begin position="293"/>
        <end position="305"/>
    </location>
</feature>
<comment type="caution">
    <text evidence="18">The sequence shown here is derived from an EMBL/GenBank/DDBJ whole genome shotgun (WGS) entry which is preliminary data.</text>
</comment>
<evidence type="ECO:0000256" key="10">
    <source>
        <dbReference type="ARBA" id="ARBA00022807"/>
    </source>
</evidence>
<feature type="domain" description="UBA" evidence="15">
    <location>
        <begin position="1093"/>
        <end position="1133"/>
    </location>
</feature>
<evidence type="ECO:0000259" key="16">
    <source>
        <dbReference type="PROSITE" id="PS50235"/>
    </source>
</evidence>
<evidence type="ECO:0000256" key="3">
    <source>
        <dbReference type="ARBA" id="ARBA00012759"/>
    </source>
</evidence>
<dbReference type="SUPFAM" id="SSF57850">
    <property type="entry name" value="RING/U-box"/>
    <property type="match status" value="1"/>
</dbReference>
<dbReference type="InterPro" id="IPR015940">
    <property type="entry name" value="UBA"/>
</dbReference>
<sequence length="1224" mass="140716">MSFLARHNIFVAIIFGCFAVLIPRIFLPLFRSRSSSPTTHIDDYFQRVPSSMSPNHNDKDSSSHMYNAYSNMRMPNSGADSQQQSSIDQNNSKSSATFVLPMYTVGIGLFFIYTCCKYWKKRNSEENKIKLQYSTNNIQWNNEKRKFKYHANNHHSEDDEENEDSYAGTGLDPDYVEYLKSKRRKEFEAEQNATVEQNQMYHALDEMKSSLSFINSKLGTNERKNNLTKYEISQLQDRLASTEVQMYKILNTINAVTNKVNELTKNTRQSLEKSEENFNNEEDYHLSLRSHDESEDSINDEENSNSDDNSLHQEEQISLNNQHETSSSSSSYEDDEENSNESKEDDDDDDESESSSERYGMMNTNYGSDPNTIDDYELNTNNKSEQTTDSRTKVHEWRQRNHSQSLGIMADKYKNVRVPGPNDNIYKDECLYSFDNPESENGLYICMSTFRGVGKDQLERHCKNNPGKNVFLHIVRRRKPIPVDVNIEPSKVTKLAIGIEGGFDVNQSNRYTFEEQYSIYIHPNVTVHYPDESNQLPEHVKKSADAIIAADSAFLKEERSLLNTTWNGEIRPITKHTQRLQQLNNGRKIPPIGWKCEQCDLTENLWLNLTDGAILCGRKFFDGSGGNNHAAEHYYKKKYPLAVKLGTITPKGADVYSYDEDDMVEDPNLAIHLSHWGINMLKMEKSDRSMADLEIELNQKYGEASMIEEANSKLQPVYGPGYTGMRNLGNSCYMNSVMQVLFTLKDFQEKYYQHCDFYFDKAKDPANDFNAQTAKLAFGLLSGRYSKEHSTNSDISLQTPSGIRPQMFRLLIGRNHADFGTKQQQDAAEFLQYYIEQVHNHCTKDPTPNPLLDPSTCFQFELEERIYYPETNQVRYLTRHDSMFRLNIPLSAARNMHEVLQYNKTKEDMEKEGKKINDLPIVRPIVPLKEAISQWAEAEEINDYKLPQYGRTTTIRKTQKFLTFPDYLFIQLKKYTFNSDWTPRKIDVSMEVPDELDLSSLRATGFQHGEILMVDDDEPTGQPTVSVNEVLLQQLVDMGFSKEGCKRALINTGNNDIEAAMNWVFEHQSDPDFDTPYQAPSKKVRVEQIQTPPVDEESIGIVMSMGFSRSHALRALSLTNNNVEAAVDWALNTPEDCSVLNALVQSLPQSSTTQQTKQNYRDGIGKYRLVAFISHIGNHPSSGHYVAHILKDNRWVIFNDEIVAFSEHPPKDLAYLYLYKRATI</sequence>